<feature type="transmembrane region" description="Helical" evidence="12">
    <location>
        <begin position="184"/>
        <end position="205"/>
    </location>
</feature>
<keyword evidence="15" id="KW-1185">Reference proteome</keyword>
<evidence type="ECO:0000256" key="10">
    <source>
        <dbReference type="ARBA" id="ARBA00023004"/>
    </source>
</evidence>
<feature type="transmembrane region" description="Helical" evidence="12">
    <location>
        <begin position="217"/>
        <end position="239"/>
    </location>
</feature>
<feature type="transmembrane region" description="Helical" evidence="12">
    <location>
        <begin position="127"/>
        <end position="144"/>
    </location>
</feature>
<dbReference type="Pfam" id="PF01654">
    <property type="entry name" value="Cyt_bd_oxida_I"/>
    <property type="match status" value="1"/>
</dbReference>
<dbReference type="Proteomes" id="UP001180087">
    <property type="component" value="Chromosome"/>
</dbReference>
<feature type="transmembrane region" description="Helical" evidence="12">
    <location>
        <begin position="20"/>
        <end position="41"/>
    </location>
</feature>
<accession>A0ABY9KVS5</accession>
<evidence type="ECO:0000256" key="3">
    <source>
        <dbReference type="ARBA" id="ARBA00022448"/>
    </source>
</evidence>
<evidence type="ECO:0000256" key="1">
    <source>
        <dbReference type="ARBA" id="ARBA00004651"/>
    </source>
</evidence>
<feature type="transmembrane region" description="Helical" evidence="12">
    <location>
        <begin position="368"/>
        <end position="387"/>
    </location>
</feature>
<evidence type="ECO:0000313" key="15">
    <source>
        <dbReference type="Proteomes" id="UP001180087"/>
    </source>
</evidence>
<evidence type="ECO:0000313" key="14">
    <source>
        <dbReference type="EMBL" id="WLV24893.1"/>
    </source>
</evidence>
<evidence type="ECO:0000256" key="6">
    <source>
        <dbReference type="ARBA" id="ARBA00022692"/>
    </source>
</evidence>
<keyword evidence="3 12" id="KW-0813">Transport</keyword>
<feature type="transmembrane region" description="Helical" evidence="12">
    <location>
        <begin position="416"/>
        <end position="438"/>
    </location>
</feature>
<keyword evidence="7 12" id="KW-0479">Metal-binding</keyword>
<sequence length="469" mass="52896">MDPLIIARLQFASTTIFHYFFVPVSIGLAFVIAIMQTLYVFKGQEIYKRMTKFWAVLFLINFAVGIVTGIFQEFQFGMNWSAYSRFVGDVFGPSLAIEGLLAFFMESTFIGIWVFGWNRLPKKIHLASIWLVSLGTIFSAFWILSANSFMQNPVGYEIADGRAQMNNFLAILTNPHLWAQFPHVLLTSLTTGAFLIAGISAWKIARKHDLEMFKKSFRISIVVGFLTAFAVLFTGHWQAQHLVQEQPMKMAAAEALWETSGDPAPFTVFAKINEKAKENDFEIQIPYLLSFLSYNQFNGSLEGINQLQDQYEAKYGPGNYIPPVKTLFWVFRIMTGAGGVMLLLGLYGMYASRKNTVTLEKHHKFMKLMPFAIALPFIANTAGWLLTELGRQPWVVFGLMKTEDAVSPSVSASEMLFSLISFTTIYAILGALTIYLFVRHIKPEQRKDPESPVSEEDPFNNKGGAEIVS</sequence>
<dbReference type="InterPro" id="IPR002585">
    <property type="entry name" value="Cyt-d_ubiquinol_oxidase_su_1"/>
</dbReference>
<protein>
    <submittedName>
        <fullName evidence="14">Cytochrome ubiquinol oxidase subunit I</fullName>
    </submittedName>
</protein>
<feature type="transmembrane region" description="Helical" evidence="12">
    <location>
        <begin position="327"/>
        <end position="347"/>
    </location>
</feature>
<keyword evidence="5 12" id="KW-0349">Heme</keyword>
<evidence type="ECO:0000256" key="5">
    <source>
        <dbReference type="ARBA" id="ARBA00022617"/>
    </source>
</evidence>
<dbReference type="PANTHER" id="PTHR30365:SF15">
    <property type="entry name" value="CYTOCHROME BD UBIQUINOL OXIDASE SUBUNIT 1"/>
    <property type="match status" value="1"/>
</dbReference>
<evidence type="ECO:0000256" key="4">
    <source>
        <dbReference type="ARBA" id="ARBA00022475"/>
    </source>
</evidence>
<keyword evidence="10 12" id="KW-0408">Iron</keyword>
<evidence type="ECO:0000256" key="2">
    <source>
        <dbReference type="ARBA" id="ARBA00009819"/>
    </source>
</evidence>
<name>A0ABY9KVS5_9BACI</name>
<keyword evidence="8 12" id="KW-0249">Electron transport</keyword>
<dbReference type="RefSeq" id="WP_348028380.1">
    <property type="nucleotide sequence ID" value="NZ_CP129113.1"/>
</dbReference>
<comment type="subcellular location">
    <subcellularLocation>
        <location evidence="1">Cell membrane</location>
        <topology evidence="1">Multi-pass membrane protein</topology>
    </subcellularLocation>
</comment>
<evidence type="ECO:0000256" key="11">
    <source>
        <dbReference type="ARBA" id="ARBA00023136"/>
    </source>
</evidence>
<gene>
    <name evidence="14" type="ORF">QR721_01245</name>
</gene>
<evidence type="ECO:0000256" key="7">
    <source>
        <dbReference type="ARBA" id="ARBA00022723"/>
    </source>
</evidence>
<proteinExistence type="inferred from homology"/>
<keyword evidence="11 12" id="KW-0472">Membrane</keyword>
<evidence type="ECO:0000256" key="9">
    <source>
        <dbReference type="ARBA" id="ARBA00022989"/>
    </source>
</evidence>
<evidence type="ECO:0000256" key="13">
    <source>
        <dbReference type="SAM" id="MobiDB-lite"/>
    </source>
</evidence>
<dbReference type="EMBL" id="CP129113">
    <property type="protein sequence ID" value="WLV24893.1"/>
    <property type="molecule type" value="Genomic_DNA"/>
</dbReference>
<keyword evidence="6 12" id="KW-0812">Transmembrane</keyword>
<feature type="transmembrane region" description="Helical" evidence="12">
    <location>
        <begin position="53"/>
        <end position="71"/>
    </location>
</feature>
<keyword evidence="9 12" id="KW-1133">Transmembrane helix</keyword>
<evidence type="ECO:0000256" key="8">
    <source>
        <dbReference type="ARBA" id="ARBA00022982"/>
    </source>
</evidence>
<reference evidence="14" key="1">
    <citation type="submission" date="2023-06" db="EMBL/GenBank/DDBJ databases">
        <title>A Treasure from Seagulls: Isolation and Description of Aciduricobacillus qingdaonensis gen. nov., sp. nov., a Rare Obligately Uric Acid-utilizing Member in the Family Bacillaceae.</title>
        <authorList>
            <person name="Liu W."/>
            <person name="Wang B."/>
        </authorList>
    </citation>
    <scope>NUCLEOTIDE SEQUENCE</scope>
    <source>
        <strain evidence="14">44XB</strain>
    </source>
</reference>
<keyword evidence="4 12" id="KW-1003">Cell membrane</keyword>
<feature type="region of interest" description="Disordered" evidence="13">
    <location>
        <begin position="445"/>
        <end position="469"/>
    </location>
</feature>
<feature type="transmembrane region" description="Helical" evidence="12">
    <location>
        <begin position="91"/>
        <end position="115"/>
    </location>
</feature>
<dbReference type="PANTHER" id="PTHR30365">
    <property type="entry name" value="CYTOCHROME D UBIQUINOL OXIDASE"/>
    <property type="match status" value="1"/>
</dbReference>
<dbReference type="PIRSF" id="PIRSF006446">
    <property type="entry name" value="Cyt_quinol_oxidase_1"/>
    <property type="match status" value="1"/>
</dbReference>
<evidence type="ECO:0000256" key="12">
    <source>
        <dbReference type="PIRNR" id="PIRNR006446"/>
    </source>
</evidence>
<organism evidence="14 15">
    <name type="scientific">Aciduricibacillus chroicocephali</name>
    <dbReference type="NCBI Taxonomy" id="3054939"/>
    <lineage>
        <taxon>Bacteria</taxon>
        <taxon>Bacillati</taxon>
        <taxon>Bacillota</taxon>
        <taxon>Bacilli</taxon>
        <taxon>Bacillales</taxon>
        <taxon>Bacillaceae</taxon>
        <taxon>Aciduricibacillus</taxon>
    </lineage>
</organism>
<comment type="similarity">
    <text evidence="2 12">Belongs to the cytochrome ubiquinol oxidase subunit 1 family.</text>
</comment>